<dbReference type="PANTHER" id="PTHR33977">
    <property type="entry name" value="ZINC ION BINDING PROTEIN"/>
    <property type="match status" value="1"/>
</dbReference>
<reference evidence="4" key="1">
    <citation type="submission" date="2023-03" db="EMBL/GenBank/DDBJ databases">
        <title>Massive genome expansion in bonnet fungi (Mycena s.s.) driven by repeated elements and novel gene families across ecological guilds.</title>
        <authorList>
            <consortium name="Lawrence Berkeley National Laboratory"/>
            <person name="Harder C.B."/>
            <person name="Miyauchi S."/>
            <person name="Viragh M."/>
            <person name="Kuo A."/>
            <person name="Thoen E."/>
            <person name="Andreopoulos B."/>
            <person name="Lu D."/>
            <person name="Skrede I."/>
            <person name="Drula E."/>
            <person name="Henrissat B."/>
            <person name="Morin E."/>
            <person name="Kohler A."/>
            <person name="Barry K."/>
            <person name="LaButti K."/>
            <person name="Morin E."/>
            <person name="Salamov A."/>
            <person name="Lipzen A."/>
            <person name="Mereny Z."/>
            <person name="Hegedus B."/>
            <person name="Baldrian P."/>
            <person name="Stursova M."/>
            <person name="Weitz H."/>
            <person name="Taylor A."/>
            <person name="Grigoriev I.V."/>
            <person name="Nagy L.G."/>
            <person name="Martin F."/>
            <person name="Kauserud H."/>
        </authorList>
    </citation>
    <scope>NUCLEOTIDE SEQUENCE</scope>
    <source>
        <strain evidence="4">CBHHK002</strain>
    </source>
</reference>
<keyword evidence="1" id="KW-0863">Zinc-finger</keyword>
<keyword evidence="5" id="KW-1185">Reference proteome</keyword>
<keyword evidence="1" id="KW-0479">Metal-binding</keyword>
<accession>A0AAD6Z8Q4</accession>
<gene>
    <name evidence="4" type="ORF">DFH08DRAFT_718316</name>
</gene>
<evidence type="ECO:0000259" key="3">
    <source>
        <dbReference type="PROSITE" id="PS50966"/>
    </source>
</evidence>
<dbReference type="PROSITE" id="PS50966">
    <property type="entry name" value="ZF_SWIM"/>
    <property type="match status" value="1"/>
</dbReference>
<organism evidence="4 5">
    <name type="scientific">Mycena albidolilacea</name>
    <dbReference type="NCBI Taxonomy" id="1033008"/>
    <lineage>
        <taxon>Eukaryota</taxon>
        <taxon>Fungi</taxon>
        <taxon>Dikarya</taxon>
        <taxon>Basidiomycota</taxon>
        <taxon>Agaricomycotina</taxon>
        <taxon>Agaricomycetes</taxon>
        <taxon>Agaricomycetidae</taxon>
        <taxon>Agaricales</taxon>
        <taxon>Marasmiineae</taxon>
        <taxon>Mycenaceae</taxon>
        <taxon>Mycena</taxon>
    </lineage>
</organism>
<evidence type="ECO:0000256" key="2">
    <source>
        <dbReference type="SAM" id="MobiDB-lite"/>
    </source>
</evidence>
<dbReference type="AlphaFoldDB" id="A0AAD6Z8Q4"/>
<evidence type="ECO:0000256" key="1">
    <source>
        <dbReference type="PROSITE-ProRule" id="PRU00325"/>
    </source>
</evidence>
<dbReference type="EMBL" id="JARIHO010000075">
    <property type="protein sequence ID" value="KAJ7311515.1"/>
    <property type="molecule type" value="Genomic_DNA"/>
</dbReference>
<feature type="region of interest" description="Disordered" evidence="2">
    <location>
        <begin position="385"/>
        <end position="417"/>
    </location>
</feature>
<evidence type="ECO:0000313" key="4">
    <source>
        <dbReference type="EMBL" id="KAJ7311515.1"/>
    </source>
</evidence>
<keyword evidence="1" id="KW-0862">Zinc</keyword>
<sequence>MLASNGCQETILYFLKLNSMRSPQVDPNYIMTDFDWAQINACKLASVDWKQVDTQRTTFILLCWWHVLHAWQQHFHISLNPELWDLLKKWIRMDDKEEFEAAWAEIQQTAPLNFVSYLVGTWMKDEVKQMWSAVYCGSLNIFEMCDTNMLVEAWHHVLKWKFLLGKHNRRLDHLVHTLVEHVVPYYALKQRRQDSNFEGPDIETKKHVAILKRTEKYTEDQIQQVGDSMYTIASELQPGRVHDVDIDAYSCSCLDFPLISFCKHVAAVQRLFDELTLSPTSSIIPAPSPRLTPAASSHQTYNTPTLLTAPPPRPRAALTNLATKMETATARLRKTGRKEFASLANLEAALDAILLETDNSSILPTSSHVPSSSRWQDTLQAMMPNRKPGQKHRKSVADKVYGGGASSGRKAKESSERKCTRLRYVHCLFAVNQPTNRHSNSPESPPCMTMPSSTAPVSRPAPPPSPPAFSATQPTRQTRHKVPVPPQPTPSNLNTSFKFVAYVPPQYK</sequence>
<dbReference type="GO" id="GO:0008270">
    <property type="term" value="F:zinc ion binding"/>
    <property type="evidence" value="ECO:0007669"/>
    <property type="project" value="UniProtKB-KW"/>
</dbReference>
<name>A0AAD6Z8Q4_9AGAR</name>
<dbReference type="PANTHER" id="PTHR33977:SF1">
    <property type="entry name" value="ZINC ION BINDING PROTEIN"/>
    <property type="match status" value="1"/>
</dbReference>
<proteinExistence type="predicted"/>
<evidence type="ECO:0000313" key="5">
    <source>
        <dbReference type="Proteomes" id="UP001218218"/>
    </source>
</evidence>
<dbReference type="InterPro" id="IPR007527">
    <property type="entry name" value="Znf_SWIM"/>
</dbReference>
<protein>
    <recommendedName>
        <fullName evidence="3">SWIM-type domain-containing protein</fullName>
    </recommendedName>
</protein>
<comment type="caution">
    <text evidence="4">The sequence shown here is derived from an EMBL/GenBank/DDBJ whole genome shotgun (WGS) entry which is preliminary data.</text>
</comment>
<feature type="region of interest" description="Disordered" evidence="2">
    <location>
        <begin position="288"/>
        <end position="313"/>
    </location>
</feature>
<feature type="region of interest" description="Disordered" evidence="2">
    <location>
        <begin position="434"/>
        <end position="495"/>
    </location>
</feature>
<dbReference type="Proteomes" id="UP001218218">
    <property type="component" value="Unassembled WGS sequence"/>
</dbReference>
<feature type="domain" description="SWIM-type" evidence="3">
    <location>
        <begin position="230"/>
        <end position="273"/>
    </location>
</feature>